<dbReference type="STRING" id="580340.Tlie_1189"/>
<protein>
    <recommendedName>
        <fullName evidence="4">AMIN domain-containing protein</fullName>
    </recommendedName>
</protein>
<keyword evidence="1" id="KW-0732">Signal</keyword>
<feature type="chain" id="PRO_5003504507" description="AMIN domain-containing protein" evidence="1">
    <location>
        <begin position="30"/>
        <end position="699"/>
    </location>
</feature>
<organism evidence="2 3">
    <name type="scientific">Thermovirga lienii (strain ATCC BAA-1197 / DSM 17291 / Cas60314)</name>
    <dbReference type="NCBI Taxonomy" id="580340"/>
    <lineage>
        <taxon>Bacteria</taxon>
        <taxon>Thermotogati</taxon>
        <taxon>Synergistota</taxon>
        <taxon>Synergistia</taxon>
        <taxon>Synergistales</taxon>
        <taxon>Thermovirgaceae</taxon>
        <taxon>Thermovirga</taxon>
    </lineage>
</organism>
<reference evidence="2 3" key="2">
    <citation type="journal article" date="2012" name="Stand. Genomic Sci.">
        <title>Genome sequence of the moderately thermophilic, amino-acid-degrading and sulfur-reducing bacterium Thermovirga lienii type strain (Cas60314(T)).</title>
        <authorList>
            <person name="Goker M."/>
            <person name="Saunders E."/>
            <person name="Lapidus A."/>
            <person name="Nolan M."/>
            <person name="Lucas S."/>
            <person name="Hammon N."/>
            <person name="Deshpande S."/>
            <person name="Cheng J.F."/>
            <person name="Han C."/>
            <person name="Tapia R."/>
            <person name="Goodwin L.A."/>
            <person name="Pitluck S."/>
            <person name="Liolios K."/>
            <person name="Mavromatis K."/>
            <person name="Pagani I."/>
            <person name="Ivanova N."/>
            <person name="Mikhailova N."/>
            <person name="Pati A."/>
            <person name="Chen A."/>
            <person name="Palaniappan K."/>
            <person name="Land M."/>
            <person name="Chang Y.J."/>
            <person name="Jeffries C.D."/>
            <person name="Brambilla E.M."/>
            <person name="Rohde M."/>
            <person name="Spring S."/>
            <person name="Detter J.C."/>
            <person name="Woyke T."/>
            <person name="Bristow J."/>
            <person name="Eisen J.A."/>
            <person name="Markowitz V."/>
            <person name="Hugenholtz P."/>
            <person name="Kyrpides N.C."/>
            <person name="Klenk H.P."/>
        </authorList>
    </citation>
    <scope>NUCLEOTIDE SEQUENCE [LARGE SCALE GENOMIC DNA]</scope>
    <source>
        <strain evidence="3">ATCC BAA-1197 / DSM 17291 / Cas60314</strain>
    </source>
</reference>
<evidence type="ECO:0000313" key="2">
    <source>
        <dbReference type="EMBL" id="AER66920.1"/>
    </source>
</evidence>
<evidence type="ECO:0000313" key="3">
    <source>
        <dbReference type="Proteomes" id="UP000005868"/>
    </source>
</evidence>
<gene>
    <name evidence="2" type="ordered locus">Tlie_1189</name>
</gene>
<feature type="signal peptide" evidence="1">
    <location>
        <begin position="1"/>
        <end position="29"/>
    </location>
</feature>
<dbReference type="Proteomes" id="UP000005868">
    <property type="component" value="Chromosome"/>
</dbReference>
<reference evidence="3" key="1">
    <citation type="submission" date="2011-10" db="EMBL/GenBank/DDBJ databases">
        <title>The complete genome of chromosome of Thermovirga lienii DSM 17291.</title>
        <authorList>
            <consortium name="US DOE Joint Genome Institute (JGI-PGF)"/>
            <person name="Lucas S."/>
            <person name="Copeland A."/>
            <person name="Lapidus A."/>
            <person name="Glavina del Rio T."/>
            <person name="Dalin E."/>
            <person name="Tice H."/>
            <person name="Bruce D."/>
            <person name="Goodwin L."/>
            <person name="Pitluck S."/>
            <person name="Peters L."/>
            <person name="Mikhailova N."/>
            <person name="Saunders E."/>
            <person name="Kyrpides N."/>
            <person name="Mavromatis K."/>
            <person name="Ivanova N."/>
            <person name="Last F.I."/>
            <person name="Brettin T."/>
            <person name="Detter J.C."/>
            <person name="Han C."/>
            <person name="Larimer F."/>
            <person name="Land M."/>
            <person name="Hauser L."/>
            <person name="Markowitz V."/>
            <person name="Cheng J.-F."/>
            <person name="Hugenholtz P."/>
            <person name="Woyke T."/>
            <person name="Wu D."/>
            <person name="Spring S."/>
            <person name="Schroeder M."/>
            <person name="Brambilla E.-M."/>
            <person name="Klenk H.-P."/>
            <person name="Eisen J.A."/>
        </authorList>
    </citation>
    <scope>NUCLEOTIDE SEQUENCE [LARGE SCALE GENOMIC DNA]</scope>
    <source>
        <strain evidence="3">ATCC BAA-1197 / DSM 17291 / Cas60314</strain>
    </source>
</reference>
<proteinExistence type="predicted"/>
<dbReference type="AlphaFoldDB" id="G7V5L0"/>
<dbReference type="EMBL" id="CP003096">
    <property type="protein sequence ID" value="AER66920.1"/>
    <property type="molecule type" value="Genomic_DNA"/>
</dbReference>
<sequence>MHFKQFCRFLALVVLFICAESFLSRCAEAKVVSIRTGVQPKGLRLVADLTEESHFAYETNGKLVILVIEDLPLERIPRVGSFPGSKSNASYRVEVKNSVTKIFIDPGKVGMEANVYKVDNPPRIVVDLYPKGETPPFPLKTFYFGGVRARSHRNLGLDKSNDISSVTEEKSTFRIFQEDVVFRPGITHKVVKLDFEEGLLKNENAVVAFNLSYGGIVTGLSYITVFFNGYPEKTFVLEGFEEQDKVFEVPINNEEIKKGINELEILAFLDSPKGWIKISKFSNVTITSKSEGPLVLSDLYELMDQDNGELPEVLLVMPDNPPLDLYKAALSLALSAKGKLKFESMASVLERSSNGVDFSERNMIFLGLLQGFPDFLKKSFQIGDDVEEDEAFLSCYRNKKGAARFIIASKDKVLLQRVVEFISSRDPVNLPSVATLTLKDEDLNNMVNLYLDNYLLKVPVVNESVVIRNVLDYKRTYKFSLPKELGKITKSKLIIKFKASPVVSSRKTEVWIEIGGKKKKRKLEEATMSKGFGELSIPIEPKDIVTGRPLDVTFGLKMEPIKADMMKNPVKGMWVVLDELSLYVESVTREKVLDFTLKDLPYLWVGKKIGIWCVPSIGSEDLSLLTSILRSLENVTRGKVNFFLEDAKGIESILEERKPGIIIAKVGERGKDYLLKEFQGLFGEKLSNNDLNNKVFLLS</sequence>
<name>G7V5L0_THELD</name>
<evidence type="ECO:0008006" key="4">
    <source>
        <dbReference type="Google" id="ProtNLM"/>
    </source>
</evidence>
<dbReference type="KEGG" id="tli:Tlie_1189"/>
<accession>G7V5L0</accession>
<evidence type="ECO:0000256" key="1">
    <source>
        <dbReference type="SAM" id="SignalP"/>
    </source>
</evidence>
<keyword evidence="3" id="KW-1185">Reference proteome</keyword>
<dbReference type="HOGENOM" id="CLU_394280_0_0_0"/>